<protein>
    <recommendedName>
        <fullName evidence="4">YcxB-like protein domain-containing protein</fullName>
    </recommendedName>
</protein>
<evidence type="ECO:0008006" key="4">
    <source>
        <dbReference type="Google" id="ProtNLM"/>
    </source>
</evidence>
<proteinExistence type="predicted"/>
<keyword evidence="1" id="KW-0472">Membrane</keyword>
<evidence type="ECO:0000313" key="3">
    <source>
        <dbReference type="Proteomes" id="UP000596739"/>
    </source>
</evidence>
<feature type="transmembrane region" description="Helical" evidence="1">
    <location>
        <begin position="30"/>
        <end position="50"/>
    </location>
</feature>
<sequence>MSYEYYIDDKVIAKKNERDKAGLRRKLKKVFFLINIPLLYIFCVFIYSFYDATLKVIPTRLNIYIVITIIFIVVVFIKIFKNIQYDSKKFSEDTLSLLKHRLATGYNKFSLELLSDGLMIKKEYGEVLYKWSFVLKVIIKDEEVDIIGRDGTPITRIYKENISFDINDFIKELSSYVSESCITREG</sequence>
<comment type="caution">
    <text evidence="2">The sequence shown here is derived from an EMBL/GenBank/DDBJ whole genome shotgun (WGS) entry which is preliminary data.</text>
</comment>
<dbReference type="EMBL" id="JAENHN010000025">
    <property type="protein sequence ID" value="MBK1810544.1"/>
    <property type="molecule type" value="Genomic_DNA"/>
</dbReference>
<dbReference type="Proteomes" id="UP000596739">
    <property type="component" value="Unassembled WGS sequence"/>
</dbReference>
<keyword evidence="1" id="KW-0812">Transmembrane</keyword>
<name>A0ABS1EMG4_9CLOT</name>
<gene>
    <name evidence="2" type="ORF">JHL18_07835</name>
</gene>
<evidence type="ECO:0000256" key="1">
    <source>
        <dbReference type="SAM" id="Phobius"/>
    </source>
</evidence>
<reference evidence="3" key="1">
    <citation type="submission" date="2021-01" db="EMBL/GenBank/DDBJ databases">
        <title>Genome public.</title>
        <authorList>
            <person name="Liu C."/>
            <person name="Sun Q."/>
        </authorList>
    </citation>
    <scope>NUCLEOTIDE SEQUENCE [LARGE SCALE GENOMIC DNA]</scope>
    <source>
        <strain evidence="3">YIM B02505</strain>
    </source>
</reference>
<keyword evidence="3" id="KW-1185">Reference proteome</keyword>
<feature type="transmembrane region" description="Helical" evidence="1">
    <location>
        <begin position="62"/>
        <end position="80"/>
    </location>
</feature>
<keyword evidence="1" id="KW-1133">Transmembrane helix</keyword>
<dbReference type="RefSeq" id="WP_200267844.1">
    <property type="nucleotide sequence ID" value="NZ_JAENHN010000025.1"/>
</dbReference>
<evidence type="ECO:0000313" key="2">
    <source>
        <dbReference type="EMBL" id="MBK1810544.1"/>
    </source>
</evidence>
<organism evidence="2 3">
    <name type="scientific">Clostridium yunnanense</name>
    <dbReference type="NCBI Taxonomy" id="2800325"/>
    <lineage>
        <taxon>Bacteria</taxon>
        <taxon>Bacillati</taxon>
        <taxon>Bacillota</taxon>
        <taxon>Clostridia</taxon>
        <taxon>Eubacteriales</taxon>
        <taxon>Clostridiaceae</taxon>
        <taxon>Clostridium</taxon>
    </lineage>
</organism>
<accession>A0ABS1EMG4</accession>